<dbReference type="SMART" id="SM00202">
    <property type="entry name" value="SR"/>
    <property type="match status" value="1"/>
</dbReference>
<feature type="transmembrane region" description="Helical" evidence="3">
    <location>
        <begin position="113"/>
        <end position="135"/>
    </location>
</feature>
<keyword evidence="3" id="KW-1133">Transmembrane helix</keyword>
<organism evidence="5 6">
    <name type="scientific">Geodia barretti</name>
    <name type="common">Barrett's horny sponge</name>
    <dbReference type="NCBI Taxonomy" id="519541"/>
    <lineage>
        <taxon>Eukaryota</taxon>
        <taxon>Metazoa</taxon>
        <taxon>Porifera</taxon>
        <taxon>Demospongiae</taxon>
        <taxon>Heteroscleromorpha</taxon>
        <taxon>Tetractinellida</taxon>
        <taxon>Astrophorina</taxon>
        <taxon>Geodiidae</taxon>
        <taxon>Geodia</taxon>
    </lineage>
</organism>
<evidence type="ECO:0000256" key="3">
    <source>
        <dbReference type="SAM" id="Phobius"/>
    </source>
</evidence>
<feature type="disulfide bond" evidence="2">
    <location>
        <begin position="54"/>
        <end position="64"/>
    </location>
</feature>
<name>A0AA35S5Y9_GEOBA</name>
<protein>
    <recommendedName>
        <fullName evidence="4">SRCR domain-containing protein</fullName>
    </recommendedName>
</protein>
<feature type="domain" description="SRCR" evidence="4">
    <location>
        <begin position="1"/>
        <end position="88"/>
    </location>
</feature>
<evidence type="ECO:0000256" key="2">
    <source>
        <dbReference type="PROSITE-ProRule" id="PRU00196"/>
    </source>
</evidence>
<keyword evidence="3" id="KW-0812">Transmembrane</keyword>
<comment type="caution">
    <text evidence="5">The sequence shown here is derived from an EMBL/GenBank/DDBJ whole genome shotgun (WGS) entry which is preliminary data.</text>
</comment>
<evidence type="ECO:0000313" key="5">
    <source>
        <dbReference type="EMBL" id="CAI8023554.1"/>
    </source>
</evidence>
<dbReference type="PROSITE" id="PS50287">
    <property type="entry name" value="SRCR_2"/>
    <property type="match status" value="1"/>
</dbReference>
<proteinExistence type="predicted"/>
<dbReference type="InterPro" id="IPR001190">
    <property type="entry name" value="SRCR"/>
</dbReference>
<evidence type="ECO:0000256" key="1">
    <source>
        <dbReference type="ARBA" id="ARBA00023157"/>
    </source>
</evidence>
<dbReference type="Proteomes" id="UP001174909">
    <property type="component" value="Unassembled WGS sequence"/>
</dbReference>
<evidence type="ECO:0000313" key="6">
    <source>
        <dbReference type="Proteomes" id="UP001174909"/>
    </source>
</evidence>
<keyword evidence="1 2" id="KW-1015">Disulfide bond</keyword>
<gene>
    <name evidence="5" type="ORF">GBAR_LOCUS13751</name>
</gene>
<feature type="non-terminal residue" evidence="5">
    <location>
        <position position="1"/>
    </location>
</feature>
<evidence type="ECO:0000259" key="4">
    <source>
        <dbReference type="PROSITE" id="PS50287"/>
    </source>
</evidence>
<dbReference type="InterPro" id="IPR036772">
    <property type="entry name" value="SRCR-like_dom_sf"/>
</dbReference>
<dbReference type="AlphaFoldDB" id="A0AA35S5Y9"/>
<dbReference type="SUPFAM" id="SSF56487">
    <property type="entry name" value="SRCR-like"/>
    <property type="match status" value="1"/>
</dbReference>
<comment type="caution">
    <text evidence="2">Lacks conserved residue(s) required for the propagation of feature annotation.</text>
</comment>
<reference evidence="5" key="1">
    <citation type="submission" date="2023-03" db="EMBL/GenBank/DDBJ databases">
        <authorList>
            <person name="Steffen K."/>
            <person name="Cardenas P."/>
        </authorList>
    </citation>
    <scope>NUCLEOTIDE SEQUENCE</scope>
</reference>
<keyword evidence="6" id="KW-1185">Reference proteome</keyword>
<accession>A0AA35S5Y9</accession>
<dbReference type="EMBL" id="CASHTH010002013">
    <property type="protein sequence ID" value="CAI8023554.1"/>
    <property type="molecule type" value="Genomic_DNA"/>
</dbReference>
<keyword evidence="3" id="KW-0472">Membrane</keyword>
<dbReference type="Pfam" id="PF00530">
    <property type="entry name" value="SRCR"/>
    <property type="match status" value="1"/>
</dbReference>
<sequence length="154" mass="17156">MCYNKQWTTIHADGWSFIETKVACGQMNFSAEGATFSKTGRGAIEAVKFTQFSCSDSNKRLIDCSHPMYKSDGRHNVLEVNVVTITCTPIEQTQDSTDSTMSTQTSPDPTMSAALSIGIICVVLLIGIIVAYFVIQFIRKRKQNSERYASIPYY</sequence>
<dbReference type="Gene3D" id="3.10.250.10">
    <property type="entry name" value="SRCR-like domain"/>
    <property type="match status" value="1"/>
</dbReference>
<dbReference type="GO" id="GO:0016020">
    <property type="term" value="C:membrane"/>
    <property type="evidence" value="ECO:0007669"/>
    <property type="project" value="InterPro"/>
</dbReference>